<dbReference type="PANTHER" id="PTHR30536">
    <property type="entry name" value="ALTRONATE/GALACTARATE DEHYDRATASE"/>
    <property type="match status" value="1"/>
</dbReference>
<evidence type="ECO:0000256" key="1">
    <source>
        <dbReference type="ARBA" id="ARBA00023239"/>
    </source>
</evidence>
<dbReference type="STRING" id="519424.AZF04_11730"/>
<dbReference type="PANTHER" id="PTHR30536:SF5">
    <property type="entry name" value="ALTRONATE DEHYDRATASE"/>
    <property type="match status" value="1"/>
</dbReference>
<dbReference type="GO" id="GO:0016829">
    <property type="term" value="F:lyase activity"/>
    <property type="evidence" value="ECO:0007669"/>
    <property type="project" value="UniProtKB-KW"/>
</dbReference>
<dbReference type="AlphaFoldDB" id="A0A161P8H9"/>
<proteinExistence type="predicted"/>
<accession>A0A161P8H9</accession>
<comment type="caution">
    <text evidence="3">The sequence shown here is derived from an EMBL/GenBank/DDBJ whole genome shotgun (WGS) entry which is preliminary data.</text>
</comment>
<organism evidence="3 4">
    <name type="scientific">Alkalihalobacillus trypoxylicola</name>
    <dbReference type="NCBI Taxonomy" id="519424"/>
    <lineage>
        <taxon>Bacteria</taxon>
        <taxon>Bacillati</taxon>
        <taxon>Bacillota</taxon>
        <taxon>Bacilli</taxon>
        <taxon>Bacillales</taxon>
        <taxon>Bacillaceae</taxon>
        <taxon>Alkalihalobacillus</taxon>
    </lineage>
</organism>
<dbReference type="OrthoDB" id="9804574at2"/>
<dbReference type="Pfam" id="PF08666">
    <property type="entry name" value="SAF"/>
    <property type="match status" value="1"/>
</dbReference>
<dbReference type="GO" id="GO:0019698">
    <property type="term" value="P:D-galacturonate catabolic process"/>
    <property type="evidence" value="ECO:0007669"/>
    <property type="project" value="TreeGrafter"/>
</dbReference>
<dbReference type="SMART" id="SM00858">
    <property type="entry name" value="SAF"/>
    <property type="match status" value="1"/>
</dbReference>
<keyword evidence="1" id="KW-0456">Lyase</keyword>
<dbReference type="InterPro" id="IPR044144">
    <property type="entry name" value="SAF_UxaA/GarD"/>
</dbReference>
<dbReference type="RefSeq" id="WP_061949953.1">
    <property type="nucleotide sequence ID" value="NZ_LTAO01000037.1"/>
</dbReference>
<gene>
    <name evidence="3" type="ORF">AZF04_11730</name>
</gene>
<dbReference type="EMBL" id="LTAO01000037">
    <property type="protein sequence ID" value="KYG26998.1"/>
    <property type="molecule type" value="Genomic_DNA"/>
</dbReference>
<dbReference type="InterPro" id="IPR052172">
    <property type="entry name" value="UxaA_altronate/galactarate_dh"/>
</dbReference>
<sequence>MENAFTHSKVNGVVMKKNDNVITLLNDIKKGEKVIFFINESYKEIEAKEEVPFGHKLSLVEIQEGEIIRKYGESIGKATIRIQSGYHVHTHNLIGMRGRGDQKDEQKRGL</sequence>
<feature type="domain" description="SAF" evidence="2">
    <location>
        <begin position="19"/>
        <end position="94"/>
    </location>
</feature>
<evidence type="ECO:0000259" key="2">
    <source>
        <dbReference type="SMART" id="SM00858"/>
    </source>
</evidence>
<evidence type="ECO:0000313" key="3">
    <source>
        <dbReference type="EMBL" id="KYG26998.1"/>
    </source>
</evidence>
<name>A0A161P8H9_9BACI</name>
<dbReference type="Proteomes" id="UP000075806">
    <property type="component" value="Unassembled WGS sequence"/>
</dbReference>
<protein>
    <recommendedName>
        <fullName evidence="2">SAF domain-containing protein</fullName>
    </recommendedName>
</protein>
<dbReference type="CDD" id="cd11613">
    <property type="entry name" value="SAF_AH_GD"/>
    <property type="match status" value="1"/>
</dbReference>
<dbReference type="InterPro" id="IPR013974">
    <property type="entry name" value="SAF"/>
</dbReference>
<evidence type="ECO:0000313" key="4">
    <source>
        <dbReference type="Proteomes" id="UP000075806"/>
    </source>
</evidence>
<dbReference type="Gene3D" id="2.30.130.110">
    <property type="match status" value="1"/>
</dbReference>
<keyword evidence="4" id="KW-1185">Reference proteome</keyword>
<reference evidence="3" key="1">
    <citation type="submission" date="2016-02" db="EMBL/GenBank/DDBJ databases">
        <title>Genome sequence of Bacillus trypoxylicola KCTC 13244(T).</title>
        <authorList>
            <person name="Jeong H."/>
            <person name="Park S.-H."/>
            <person name="Choi S.-K."/>
        </authorList>
    </citation>
    <scope>NUCLEOTIDE SEQUENCE [LARGE SCALE GENOMIC DNA]</scope>
    <source>
        <strain evidence="3">KCTC 13244</strain>
    </source>
</reference>